<feature type="domain" description="Dienelactone hydrolase" evidence="1">
    <location>
        <begin position="37"/>
        <end position="251"/>
    </location>
</feature>
<accession>A0A9P4HVP8</accession>
<dbReference type="PANTHER" id="PTHR47668:SF1">
    <property type="entry name" value="DIENELACTONE HYDROLASE DOMAIN-CONTAINING PROTEIN-RELATED"/>
    <property type="match status" value="1"/>
</dbReference>
<keyword evidence="2" id="KW-0378">Hydrolase</keyword>
<gene>
    <name evidence="2" type="ORF">K490DRAFT_65524</name>
</gene>
<reference evidence="2" key="1">
    <citation type="journal article" date="2020" name="Stud. Mycol.">
        <title>101 Dothideomycetes genomes: a test case for predicting lifestyles and emergence of pathogens.</title>
        <authorList>
            <person name="Haridas S."/>
            <person name="Albert R."/>
            <person name="Binder M."/>
            <person name="Bloem J."/>
            <person name="Labutti K."/>
            <person name="Salamov A."/>
            <person name="Andreopoulos B."/>
            <person name="Baker S."/>
            <person name="Barry K."/>
            <person name="Bills G."/>
            <person name="Bluhm B."/>
            <person name="Cannon C."/>
            <person name="Castanera R."/>
            <person name="Culley D."/>
            <person name="Daum C."/>
            <person name="Ezra D."/>
            <person name="Gonzalez J."/>
            <person name="Henrissat B."/>
            <person name="Kuo A."/>
            <person name="Liang C."/>
            <person name="Lipzen A."/>
            <person name="Lutzoni F."/>
            <person name="Magnuson J."/>
            <person name="Mondo S."/>
            <person name="Nolan M."/>
            <person name="Ohm R."/>
            <person name="Pangilinan J."/>
            <person name="Park H.-J."/>
            <person name="Ramirez L."/>
            <person name="Alfaro M."/>
            <person name="Sun H."/>
            <person name="Tritt A."/>
            <person name="Yoshinaga Y."/>
            <person name="Zwiers L.-H."/>
            <person name="Turgeon B."/>
            <person name="Goodwin S."/>
            <person name="Spatafora J."/>
            <person name="Crous P."/>
            <person name="Grigoriev I."/>
        </authorList>
    </citation>
    <scope>NUCLEOTIDE SEQUENCE</scope>
    <source>
        <strain evidence="2">CBS 121410</strain>
    </source>
</reference>
<dbReference type="PANTHER" id="PTHR47668">
    <property type="entry name" value="DIENELACTONE HYDROLASE FAMILY PROTEIN (AFU_ORTHOLOGUE AFUA_6G01940)"/>
    <property type="match status" value="1"/>
</dbReference>
<protein>
    <submittedName>
        <fullName evidence="2">Dienelactone hydrolase</fullName>
    </submittedName>
</protein>
<proteinExistence type="predicted"/>
<dbReference type="OrthoDB" id="2147163at2759"/>
<name>A0A9P4HVP8_9PEZI</name>
<evidence type="ECO:0000313" key="2">
    <source>
        <dbReference type="EMBL" id="KAF2087682.1"/>
    </source>
</evidence>
<dbReference type="InterPro" id="IPR029058">
    <property type="entry name" value="AB_hydrolase_fold"/>
</dbReference>
<sequence>MANQACCTNLPGPTPSSAPSGSYTTIAGLHTYTTSGSESSPTRAIILIHDIFGLAPQTLLGADLLAASAKALVLVPDFFHGEPLSVDQLPVDSEEKRTGFMKFMAEKADLEKNGTVLRRVREEAGGRFLEVEKWGVLGLCWGGKLVALASAPGSVFAASGMAHPAQLATEDAANTAIPHCCLFSKEDGTPELIEEYTKALQSSSCASEIVVEKYGDMIHGWMGARADLSGNHCTTEFQRGYKQMATFFEKHL</sequence>
<comment type="caution">
    <text evidence="2">The sequence shown here is derived from an EMBL/GenBank/DDBJ whole genome shotgun (WGS) entry which is preliminary data.</text>
</comment>
<organism evidence="2 3">
    <name type="scientific">Saccharata proteae CBS 121410</name>
    <dbReference type="NCBI Taxonomy" id="1314787"/>
    <lineage>
        <taxon>Eukaryota</taxon>
        <taxon>Fungi</taxon>
        <taxon>Dikarya</taxon>
        <taxon>Ascomycota</taxon>
        <taxon>Pezizomycotina</taxon>
        <taxon>Dothideomycetes</taxon>
        <taxon>Dothideomycetes incertae sedis</taxon>
        <taxon>Botryosphaeriales</taxon>
        <taxon>Saccharataceae</taxon>
        <taxon>Saccharata</taxon>
    </lineage>
</organism>
<dbReference type="AlphaFoldDB" id="A0A9P4HVP8"/>
<dbReference type="SUPFAM" id="SSF53474">
    <property type="entry name" value="alpha/beta-Hydrolases"/>
    <property type="match status" value="1"/>
</dbReference>
<keyword evidence="3" id="KW-1185">Reference proteome</keyword>
<evidence type="ECO:0000313" key="3">
    <source>
        <dbReference type="Proteomes" id="UP000799776"/>
    </source>
</evidence>
<dbReference type="Gene3D" id="3.40.50.1820">
    <property type="entry name" value="alpha/beta hydrolase"/>
    <property type="match status" value="1"/>
</dbReference>
<dbReference type="InterPro" id="IPR002925">
    <property type="entry name" value="Dienelactn_hydro"/>
</dbReference>
<dbReference type="Pfam" id="PF01738">
    <property type="entry name" value="DLH"/>
    <property type="match status" value="1"/>
</dbReference>
<evidence type="ECO:0000259" key="1">
    <source>
        <dbReference type="Pfam" id="PF01738"/>
    </source>
</evidence>
<dbReference type="GO" id="GO:0016787">
    <property type="term" value="F:hydrolase activity"/>
    <property type="evidence" value="ECO:0007669"/>
    <property type="project" value="UniProtKB-KW"/>
</dbReference>
<dbReference type="Proteomes" id="UP000799776">
    <property type="component" value="Unassembled WGS sequence"/>
</dbReference>
<dbReference type="EMBL" id="ML978719">
    <property type="protein sequence ID" value="KAF2087682.1"/>
    <property type="molecule type" value="Genomic_DNA"/>
</dbReference>